<evidence type="ECO:0000313" key="2">
    <source>
        <dbReference type="EMBL" id="QPG05603.1"/>
    </source>
</evidence>
<dbReference type="Gene3D" id="3.40.50.2020">
    <property type="match status" value="1"/>
</dbReference>
<comment type="similarity">
    <text evidence="1">Belongs to the ComF/GntX family.</text>
</comment>
<dbReference type="EMBL" id="CP064795">
    <property type="protein sequence ID" value="QPG05603.1"/>
    <property type="molecule type" value="Genomic_DNA"/>
</dbReference>
<dbReference type="SUPFAM" id="SSF53271">
    <property type="entry name" value="PRTase-like"/>
    <property type="match status" value="1"/>
</dbReference>
<gene>
    <name evidence="2" type="ORF">IT774_16205</name>
</gene>
<dbReference type="PANTHER" id="PTHR47505">
    <property type="entry name" value="DNA UTILIZATION PROTEIN YHGH"/>
    <property type="match status" value="1"/>
</dbReference>
<protein>
    <submittedName>
        <fullName evidence="2">ComF family protein</fullName>
    </submittedName>
</protein>
<dbReference type="InterPro" id="IPR000836">
    <property type="entry name" value="PRTase_dom"/>
</dbReference>
<dbReference type="Proteomes" id="UP000595095">
    <property type="component" value="Chromosome"/>
</dbReference>
<dbReference type="CDD" id="cd06223">
    <property type="entry name" value="PRTases_typeI"/>
    <property type="match status" value="1"/>
</dbReference>
<dbReference type="RefSeq" id="WP_195810689.1">
    <property type="nucleotide sequence ID" value="NZ_CP064795.1"/>
</dbReference>
<sequence length="240" mass="27791">MRNLCHLASQAWLKRLLPGQCCLLCKQPSHIPVCSYCEHDTRFFQHDGRPINLLLRPEIARHVRHAHYTGLLACGYYEWPFDTLIPRFKFNRDFRGVDSLCRWLNGPIGQYLEHQVASMRPQLLLPVPLRATGYWQRQFNQAQIVAEAIANKWHLEVGYGWAQRVAGKPQHQQNRTQRLLNLRQAFNVKPLPRVHSIAIVDDVITTGCTADALAGLLRRQHPHLHIQVWTLAVTRSPRAR</sequence>
<dbReference type="InterPro" id="IPR029057">
    <property type="entry name" value="PRTase-like"/>
</dbReference>
<reference evidence="2 3" key="1">
    <citation type="submission" date="2020-11" db="EMBL/GenBank/DDBJ databases">
        <title>Complete genome sequence for Salinimonas sp. strain G2-b.</title>
        <authorList>
            <person name="Park S.-J."/>
        </authorList>
    </citation>
    <scope>NUCLEOTIDE SEQUENCE [LARGE SCALE GENOMIC DNA]</scope>
    <source>
        <strain evidence="2 3">G2-b</strain>
    </source>
</reference>
<dbReference type="PANTHER" id="PTHR47505:SF1">
    <property type="entry name" value="DNA UTILIZATION PROTEIN YHGH"/>
    <property type="match status" value="1"/>
</dbReference>
<accession>A0A7S9DXA7</accession>
<evidence type="ECO:0000256" key="1">
    <source>
        <dbReference type="ARBA" id="ARBA00008007"/>
    </source>
</evidence>
<proteinExistence type="inferred from homology"/>
<dbReference type="KEGG" id="smaa:IT774_16205"/>
<organism evidence="2 3">
    <name type="scientific">Salinimonas marina</name>
    <dbReference type="NCBI Taxonomy" id="2785918"/>
    <lineage>
        <taxon>Bacteria</taxon>
        <taxon>Pseudomonadati</taxon>
        <taxon>Pseudomonadota</taxon>
        <taxon>Gammaproteobacteria</taxon>
        <taxon>Alteromonadales</taxon>
        <taxon>Alteromonadaceae</taxon>
        <taxon>Alteromonas/Salinimonas group</taxon>
        <taxon>Salinimonas</taxon>
    </lineage>
</organism>
<dbReference type="AlphaFoldDB" id="A0A7S9DXA7"/>
<name>A0A7S9DXA7_9ALTE</name>
<keyword evidence="3" id="KW-1185">Reference proteome</keyword>
<evidence type="ECO:0000313" key="3">
    <source>
        <dbReference type="Proteomes" id="UP000595095"/>
    </source>
</evidence>
<dbReference type="InterPro" id="IPR051910">
    <property type="entry name" value="ComF/GntX_DNA_util-trans"/>
</dbReference>